<dbReference type="EMBL" id="CP049989">
    <property type="protein sequence ID" value="QIM51720.1"/>
    <property type="molecule type" value="Genomic_DNA"/>
</dbReference>
<dbReference type="InterPro" id="IPR058163">
    <property type="entry name" value="LysR-type_TF_proteobact-type"/>
</dbReference>
<dbReference type="InterPro" id="IPR036388">
    <property type="entry name" value="WH-like_DNA-bd_sf"/>
</dbReference>
<dbReference type="GO" id="GO:0003700">
    <property type="term" value="F:DNA-binding transcription factor activity"/>
    <property type="evidence" value="ECO:0007669"/>
    <property type="project" value="InterPro"/>
</dbReference>
<evidence type="ECO:0000313" key="7">
    <source>
        <dbReference type="Proteomes" id="UP000503162"/>
    </source>
</evidence>
<evidence type="ECO:0000256" key="3">
    <source>
        <dbReference type="ARBA" id="ARBA00023125"/>
    </source>
</evidence>
<sequence>MSNLLAFESVARNQSLSRAASELGITKSALTHSIALLEHRLKLRLVYRYSPLVILTPVGHSYFAASQAFARRLRDDHYLKSSTATTQIRVSSSRGLARLWLGPRMNGFHAAHPRIELIVSAVDRLESVLGDGVDIGLRYGGPSLPDMMSIPMWEDRLVVVGNPQLARKARFMTMAEVISTLPLVQHPSMEWTTWASGLIPASLKARPRINTVDLQFGLECAAHGVGLAIVPRRLAQAHLQSGRVELITSHSIPAKPYHAVVSEEQSRREPMRLFLDWIQRQVASDSAAMAD</sequence>
<proteinExistence type="inferred from homology"/>
<comment type="similarity">
    <text evidence="1">Belongs to the LysR transcriptional regulatory family.</text>
</comment>
<dbReference type="Proteomes" id="UP000503162">
    <property type="component" value="Chromosome"/>
</dbReference>
<dbReference type="KEGG" id="hcz:G9Q37_05965"/>
<gene>
    <name evidence="6" type="ORF">G9Q37_05965</name>
</gene>
<evidence type="ECO:0000259" key="5">
    <source>
        <dbReference type="PROSITE" id="PS50931"/>
    </source>
</evidence>
<name>A0A6G8IFG1_9BURK</name>
<accession>A0A6G8IFG1</accession>
<dbReference type="Pfam" id="PF00126">
    <property type="entry name" value="HTH_1"/>
    <property type="match status" value="1"/>
</dbReference>
<dbReference type="Pfam" id="PF03466">
    <property type="entry name" value="LysR_substrate"/>
    <property type="match status" value="1"/>
</dbReference>
<evidence type="ECO:0000256" key="4">
    <source>
        <dbReference type="ARBA" id="ARBA00023163"/>
    </source>
</evidence>
<evidence type="ECO:0000313" key="6">
    <source>
        <dbReference type="EMBL" id="QIM51720.1"/>
    </source>
</evidence>
<evidence type="ECO:0000256" key="1">
    <source>
        <dbReference type="ARBA" id="ARBA00009437"/>
    </source>
</evidence>
<keyword evidence="3" id="KW-0238">DNA-binding</keyword>
<dbReference type="GO" id="GO:0003677">
    <property type="term" value="F:DNA binding"/>
    <property type="evidence" value="ECO:0007669"/>
    <property type="project" value="UniProtKB-KW"/>
</dbReference>
<dbReference type="SUPFAM" id="SSF46785">
    <property type="entry name" value="Winged helix' DNA-binding domain"/>
    <property type="match status" value="1"/>
</dbReference>
<dbReference type="AlphaFoldDB" id="A0A6G8IFG1"/>
<protein>
    <submittedName>
        <fullName evidence="6">LysR family transcriptional regulator</fullName>
    </submittedName>
</protein>
<dbReference type="Gene3D" id="1.10.10.10">
    <property type="entry name" value="Winged helix-like DNA-binding domain superfamily/Winged helix DNA-binding domain"/>
    <property type="match status" value="1"/>
</dbReference>
<feature type="domain" description="HTH lysR-type" evidence="5">
    <location>
        <begin position="1"/>
        <end position="56"/>
    </location>
</feature>
<dbReference type="InterPro" id="IPR036390">
    <property type="entry name" value="WH_DNA-bd_sf"/>
</dbReference>
<evidence type="ECO:0000256" key="2">
    <source>
        <dbReference type="ARBA" id="ARBA00023015"/>
    </source>
</evidence>
<dbReference type="PANTHER" id="PTHR30537:SF5">
    <property type="entry name" value="HTH-TYPE TRANSCRIPTIONAL ACTIVATOR TTDR-RELATED"/>
    <property type="match status" value="1"/>
</dbReference>
<dbReference type="PANTHER" id="PTHR30537">
    <property type="entry name" value="HTH-TYPE TRANSCRIPTIONAL REGULATOR"/>
    <property type="match status" value="1"/>
</dbReference>
<dbReference type="SUPFAM" id="SSF53850">
    <property type="entry name" value="Periplasmic binding protein-like II"/>
    <property type="match status" value="1"/>
</dbReference>
<organism evidence="6 7">
    <name type="scientific">Hydrogenophaga crocea</name>
    <dbReference type="NCBI Taxonomy" id="2716225"/>
    <lineage>
        <taxon>Bacteria</taxon>
        <taxon>Pseudomonadati</taxon>
        <taxon>Pseudomonadota</taxon>
        <taxon>Betaproteobacteria</taxon>
        <taxon>Burkholderiales</taxon>
        <taxon>Comamonadaceae</taxon>
        <taxon>Hydrogenophaga</taxon>
    </lineage>
</organism>
<dbReference type="RefSeq" id="WP_166225946.1">
    <property type="nucleotide sequence ID" value="NZ_CP049989.1"/>
</dbReference>
<dbReference type="Gene3D" id="3.40.190.290">
    <property type="match status" value="1"/>
</dbReference>
<keyword evidence="7" id="KW-1185">Reference proteome</keyword>
<reference evidence="6 7" key="1">
    <citation type="submission" date="2020-03" db="EMBL/GenBank/DDBJ databases">
        <title>Hydrogenophaga sp. nov. isolated from cyanobacterial mat.</title>
        <authorList>
            <person name="Thorat V."/>
            <person name="Kirdat K."/>
            <person name="Tiwarekar B."/>
            <person name="Costa E.D."/>
            <person name="Yadav A."/>
        </authorList>
    </citation>
    <scope>NUCLEOTIDE SEQUENCE [LARGE SCALE GENOMIC DNA]</scope>
    <source>
        <strain evidence="6 7">BA0156</strain>
    </source>
</reference>
<keyword evidence="4" id="KW-0804">Transcription</keyword>
<keyword evidence="2" id="KW-0805">Transcription regulation</keyword>
<dbReference type="PROSITE" id="PS50931">
    <property type="entry name" value="HTH_LYSR"/>
    <property type="match status" value="1"/>
</dbReference>
<dbReference type="InterPro" id="IPR005119">
    <property type="entry name" value="LysR_subst-bd"/>
</dbReference>
<dbReference type="InterPro" id="IPR000847">
    <property type="entry name" value="LysR_HTH_N"/>
</dbReference>